<dbReference type="Pfam" id="PF02136">
    <property type="entry name" value="NTF2"/>
    <property type="match status" value="1"/>
</dbReference>
<dbReference type="VEuPathDB" id="TrichDB:TVAGG3_0402470"/>
<accession>A2FE02</accession>
<comment type="subcellular location">
    <subcellularLocation>
        <location evidence="1">Cytoplasm</location>
    </subcellularLocation>
    <subcellularLocation>
        <location evidence="1">Nucleus</location>
    </subcellularLocation>
</comment>
<evidence type="ECO:0000256" key="1">
    <source>
        <dbReference type="RuleBase" id="RU369002"/>
    </source>
</evidence>
<evidence type="ECO:0000259" key="2">
    <source>
        <dbReference type="PROSITE" id="PS50177"/>
    </source>
</evidence>
<dbReference type="InterPro" id="IPR018222">
    <property type="entry name" value="Nuclear_transport_factor_2_euk"/>
</dbReference>
<protein>
    <recommendedName>
        <fullName evidence="1">NTF2-related export protein</fullName>
    </recommendedName>
</protein>
<dbReference type="GO" id="GO:0005737">
    <property type="term" value="C:cytoplasm"/>
    <property type="evidence" value="ECO:0007669"/>
    <property type="project" value="UniProtKB-SubCell"/>
</dbReference>
<dbReference type="Gene3D" id="3.10.450.50">
    <property type="match status" value="1"/>
</dbReference>
<proteinExistence type="predicted"/>
<keyword evidence="4" id="KW-1185">Reference proteome</keyword>
<dbReference type="Proteomes" id="UP000001542">
    <property type="component" value="Unassembled WGS sequence"/>
</dbReference>
<dbReference type="OrthoDB" id="6507044at2759"/>
<dbReference type="STRING" id="5722.A2FE02"/>
<dbReference type="GO" id="GO:0044613">
    <property type="term" value="C:nuclear pore central transport channel"/>
    <property type="evidence" value="ECO:0000318"/>
    <property type="project" value="GO_Central"/>
</dbReference>
<keyword evidence="1" id="KW-0653">Protein transport</keyword>
<dbReference type="GO" id="GO:0051028">
    <property type="term" value="P:mRNA transport"/>
    <property type="evidence" value="ECO:0007669"/>
    <property type="project" value="UniProtKB-UniRule"/>
</dbReference>
<dbReference type="KEGG" id="tva:4754658"/>
<evidence type="ECO:0000313" key="3">
    <source>
        <dbReference type="EMBL" id="EAX96881.1"/>
    </source>
</evidence>
<keyword evidence="1" id="KW-0539">Nucleus</keyword>
<dbReference type="EMBL" id="DS113740">
    <property type="protein sequence ID" value="EAX96881.1"/>
    <property type="molecule type" value="Genomic_DNA"/>
</dbReference>
<feature type="domain" description="NTF2" evidence="2">
    <location>
        <begin position="7"/>
        <end position="128"/>
    </location>
</feature>
<keyword evidence="1" id="KW-0813">Transport</keyword>
<dbReference type="SUPFAM" id="SSF54427">
    <property type="entry name" value="NTF2-like"/>
    <property type="match status" value="1"/>
</dbReference>
<sequence length="133" mass="15579">MAQFWKKGASFINWYFNKLNTNPEDLEIVYNNDSIVQFNKQTFQGRNEEGKLKIIEYLSSPDMKKAKYKIVDYTTQPSIENCIFIMVQGYVIPDEAHPEVDQSFDFSIFVHLAKQDNAFLVLNQFYAISEDLD</sequence>
<dbReference type="PANTHER" id="PTHR12612">
    <property type="entry name" value="NUCLEAR TRANSPORT FACTOR 2"/>
    <property type="match status" value="1"/>
</dbReference>
<name>A2FE02_TRIV3</name>
<dbReference type="InterPro" id="IPR045875">
    <property type="entry name" value="NTF2"/>
</dbReference>
<dbReference type="InterPro" id="IPR002075">
    <property type="entry name" value="NTF2_dom"/>
</dbReference>
<dbReference type="InParanoid" id="A2FE02"/>
<dbReference type="GO" id="GO:0015031">
    <property type="term" value="P:protein transport"/>
    <property type="evidence" value="ECO:0007669"/>
    <property type="project" value="UniProtKB-KW"/>
</dbReference>
<dbReference type="FunFam" id="3.10.450.50:FF:000072">
    <property type="entry name" value="Nuclear transport factor 2, putative"/>
    <property type="match status" value="1"/>
</dbReference>
<reference evidence="3" key="1">
    <citation type="submission" date="2006-10" db="EMBL/GenBank/DDBJ databases">
        <authorList>
            <person name="Amadeo P."/>
            <person name="Zhao Q."/>
            <person name="Wortman J."/>
            <person name="Fraser-Liggett C."/>
            <person name="Carlton J."/>
        </authorList>
    </citation>
    <scope>NUCLEOTIDE SEQUENCE</scope>
    <source>
        <strain evidence="3">G3</strain>
    </source>
</reference>
<dbReference type="VEuPathDB" id="TrichDB:TVAG_390880"/>
<comment type="function">
    <text evidence="1">Has a role in nuclear-cytoplasmic transport of proteins and mRNAs.</text>
</comment>
<keyword evidence="1" id="KW-0963">Cytoplasm</keyword>
<dbReference type="InterPro" id="IPR032710">
    <property type="entry name" value="NTF2-like_dom_sf"/>
</dbReference>
<dbReference type="SMR" id="A2FE02"/>
<organism evidence="3 4">
    <name type="scientific">Trichomonas vaginalis (strain ATCC PRA-98 / G3)</name>
    <dbReference type="NCBI Taxonomy" id="412133"/>
    <lineage>
        <taxon>Eukaryota</taxon>
        <taxon>Metamonada</taxon>
        <taxon>Parabasalia</taxon>
        <taxon>Trichomonadida</taxon>
        <taxon>Trichomonadidae</taxon>
        <taxon>Trichomonas</taxon>
    </lineage>
</organism>
<dbReference type="RefSeq" id="XP_001309811.1">
    <property type="nucleotide sequence ID" value="XM_001309810.1"/>
</dbReference>
<gene>
    <name evidence="3" type="ORF">TVAG_390880</name>
</gene>
<reference evidence="3" key="2">
    <citation type="journal article" date="2007" name="Science">
        <title>Draft genome sequence of the sexually transmitted pathogen Trichomonas vaginalis.</title>
        <authorList>
            <person name="Carlton J.M."/>
            <person name="Hirt R.P."/>
            <person name="Silva J.C."/>
            <person name="Delcher A.L."/>
            <person name="Schatz M."/>
            <person name="Zhao Q."/>
            <person name="Wortman J.R."/>
            <person name="Bidwell S.L."/>
            <person name="Alsmark U.C.M."/>
            <person name="Besteiro S."/>
            <person name="Sicheritz-Ponten T."/>
            <person name="Noel C.J."/>
            <person name="Dacks J.B."/>
            <person name="Foster P.G."/>
            <person name="Simillion C."/>
            <person name="Van de Peer Y."/>
            <person name="Miranda-Saavedra D."/>
            <person name="Barton G.J."/>
            <person name="Westrop G.D."/>
            <person name="Mueller S."/>
            <person name="Dessi D."/>
            <person name="Fiori P.L."/>
            <person name="Ren Q."/>
            <person name="Paulsen I."/>
            <person name="Zhang H."/>
            <person name="Bastida-Corcuera F.D."/>
            <person name="Simoes-Barbosa A."/>
            <person name="Brown M.T."/>
            <person name="Hayes R.D."/>
            <person name="Mukherjee M."/>
            <person name="Okumura C.Y."/>
            <person name="Schneider R."/>
            <person name="Smith A.J."/>
            <person name="Vanacova S."/>
            <person name="Villalvazo M."/>
            <person name="Haas B.J."/>
            <person name="Pertea M."/>
            <person name="Feldblyum T.V."/>
            <person name="Utterback T.R."/>
            <person name="Shu C.L."/>
            <person name="Osoegawa K."/>
            <person name="de Jong P.J."/>
            <person name="Hrdy I."/>
            <person name="Horvathova L."/>
            <person name="Zubacova Z."/>
            <person name="Dolezal P."/>
            <person name="Malik S.B."/>
            <person name="Logsdon J.M. Jr."/>
            <person name="Henze K."/>
            <person name="Gupta A."/>
            <person name="Wang C.C."/>
            <person name="Dunne R.L."/>
            <person name="Upcroft J.A."/>
            <person name="Upcroft P."/>
            <person name="White O."/>
            <person name="Salzberg S.L."/>
            <person name="Tang P."/>
            <person name="Chiu C.-H."/>
            <person name="Lee Y.-S."/>
            <person name="Embley T.M."/>
            <person name="Coombs G.H."/>
            <person name="Mottram J.C."/>
            <person name="Tachezy J."/>
            <person name="Fraser-Liggett C.M."/>
            <person name="Johnson P.J."/>
        </authorList>
    </citation>
    <scope>NUCLEOTIDE SEQUENCE [LARGE SCALE GENOMIC DNA]</scope>
    <source>
        <strain evidence="3">G3</strain>
    </source>
</reference>
<dbReference type="GO" id="GO:0006913">
    <property type="term" value="P:nucleocytoplasmic transport"/>
    <property type="evidence" value="ECO:0000318"/>
    <property type="project" value="GO_Central"/>
</dbReference>
<dbReference type="AlphaFoldDB" id="A2FE02"/>
<dbReference type="PROSITE" id="PS50177">
    <property type="entry name" value="NTF2_DOMAIN"/>
    <property type="match status" value="1"/>
</dbReference>
<evidence type="ECO:0000313" key="4">
    <source>
        <dbReference type="Proteomes" id="UP000001542"/>
    </source>
</evidence>